<dbReference type="PANTHER" id="PTHR43547:SF2">
    <property type="entry name" value="HYBRID SIGNAL TRANSDUCTION HISTIDINE KINASE C"/>
    <property type="match status" value="1"/>
</dbReference>
<dbReference type="SUPFAM" id="SSF47384">
    <property type="entry name" value="Homodimeric domain of signal transducing histidine kinase"/>
    <property type="match status" value="1"/>
</dbReference>
<dbReference type="InterPro" id="IPR003661">
    <property type="entry name" value="HisK_dim/P_dom"/>
</dbReference>
<dbReference type="InterPro" id="IPR005467">
    <property type="entry name" value="His_kinase_dom"/>
</dbReference>
<protein>
    <recommendedName>
        <fullName evidence="2">histidine kinase</fullName>
        <ecNumber evidence="2">2.7.13.3</ecNumber>
    </recommendedName>
</protein>
<dbReference type="InterPro" id="IPR003594">
    <property type="entry name" value="HATPase_dom"/>
</dbReference>
<feature type="domain" description="Histidine kinase" evidence="10">
    <location>
        <begin position="840"/>
        <end position="1060"/>
    </location>
</feature>
<dbReference type="SUPFAM" id="SSF63829">
    <property type="entry name" value="Calcium-dependent phosphotriesterase"/>
    <property type="match status" value="3"/>
</dbReference>
<dbReference type="InterPro" id="IPR036097">
    <property type="entry name" value="HisK_dim/P_sf"/>
</dbReference>
<evidence type="ECO:0000259" key="10">
    <source>
        <dbReference type="PROSITE" id="PS50109"/>
    </source>
</evidence>
<dbReference type="PRINTS" id="PR00344">
    <property type="entry name" value="BCTRLSENSOR"/>
</dbReference>
<dbReference type="PROSITE" id="PS50109">
    <property type="entry name" value="HIS_KIN"/>
    <property type="match status" value="1"/>
</dbReference>
<reference evidence="11" key="1">
    <citation type="submission" date="2019-11" db="EMBL/GenBank/DDBJ databases">
        <authorList>
            <person name="Feng L."/>
        </authorList>
    </citation>
    <scope>NUCLEOTIDE SEQUENCE</scope>
    <source>
        <strain evidence="11">IbartlettiiLFYP30</strain>
    </source>
</reference>
<dbReference type="GO" id="GO:0000155">
    <property type="term" value="F:phosphorelay sensor kinase activity"/>
    <property type="evidence" value="ECO:0007669"/>
    <property type="project" value="InterPro"/>
</dbReference>
<dbReference type="InterPro" id="IPR011123">
    <property type="entry name" value="Y_Y_Y"/>
</dbReference>
<sequence>MNKKGFINKIIIMFLLSIVILNSYPNESYAHANNLTFNNLNIEQGISQSTAEIIFQDSKGYIWIGTSDGLNRYNGYEYKIYNYEEGKNSISNNGITDITEDENGYIWVGTVQGMNRINTETGEIQNYTKENEKIPDDSTSEVIKTQENKIVVATYSGICVYNEEKYAFESVLNTGNGLMSDIVYSLDEDKYGNIWVGTDMGVHKISKDFKILETYGGPKEENSVVQDAVYNMYCDDKYDTVWIGTADSGVFKLNTKTKEVKQYKNDPNDEWSLPSNQIGKVLRDKNDNLWIGTDGGLAYYDEEEEHFHVYRNKIYDKNSLVYDNIKSMIQDKEGIIWIGTYSGVSIFDTESGIKHYKAGPDEDYLLNENMVHGIYEDSDGYLWVGSKLKGISIIDRENHSATSISTENNDIIKSDMINDITGYKDFIFIATDGGILRIDKKTRKMKNYSVEDGLVNEAVKDIMVDDKGYLWAGTINGLSIINIETEEIIDMTKYIDTEKYIKHIYQDNEGNYYLGLLRDEGLCYINVKQKKIKYFSNDKSDKSSISSNRVRYINGDSKGNVWIGTSYGINKFDRKTETFERYTAEDGIANNTIYGVLVDNDDNIWMSTNKGISKLNPETGKIENLSVTDGLQSNEFNGNASFKSDSGELFFGGINGLNTFYPQDINKMDSGTKVLFDGFSIDNKEYNDIEGMKFKSSTDDINIKFFTPIYSSNKNLMYEYKLIGASGEVFTTKNNYVTFSELPPGKYTFEVRVIDTGGNKSEASSVSFKIKPPFWRSPIAILAYIIAAVLFVLKYKYEVKKLDRLVKERTKDLVEEMKKNTILHNKNIKLERNKNSYFVNLSHELRTPLNVMSSTNQLLKGLSGNSIIDGEKLNYYVDISQRNCKRLLNLINNILDSSKLQNDMYQITLKETDVVYLVEETALTLKDYIYSKGIDLIIDPQIEEKMIKCDPYEIERCIINLVGNAVKFTPEGGSITIDIEDLDDKVKISVTDTGCGIDEKFHKAIFDRFSQVEDSEPVKSGSGLGLTITNQIIKLHKGKIYVESELGKGSTFVIILPVNPDI</sequence>
<dbReference type="SUPFAM" id="SSF101898">
    <property type="entry name" value="NHL repeat"/>
    <property type="match status" value="1"/>
</dbReference>
<keyword evidence="9" id="KW-1133">Transmembrane helix</keyword>
<evidence type="ECO:0000256" key="3">
    <source>
        <dbReference type="ARBA" id="ARBA00022553"/>
    </source>
</evidence>
<dbReference type="InterPro" id="IPR004358">
    <property type="entry name" value="Sig_transdc_His_kin-like_C"/>
</dbReference>
<comment type="catalytic activity">
    <reaction evidence="1">
        <text>ATP + protein L-histidine = ADP + protein N-phospho-L-histidine.</text>
        <dbReference type="EC" id="2.7.13.3"/>
    </reaction>
</comment>
<evidence type="ECO:0000256" key="4">
    <source>
        <dbReference type="ARBA" id="ARBA00022679"/>
    </source>
</evidence>
<keyword evidence="3" id="KW-0597">Phosphoprotein</keyword>
<evidence type="ECO:0000256" key="1">
    <source>
        <dbReference type="ARBA" id="ARBA00000085"/>
    </source>
</evidence>
<dbReference type="Gene3D" id="2.60.40.10">
    <property type="entry name" value="Immunoglobulins"/>
    <property type="match status" value="1"/>
</dbReference>
<dbReference type="CDD" id="cd00082">
    <property type="entry name" value="HisKA"/>
    <property type="match status" value="1"/>
</dbReference>
<evidence type="ECO:0000256" key="7">
    <source>
        <dbReference type="ARBA" id="ARBA00022840"/>
    </source>
</evidence>
<dbReference type="EC" id="2.7.13.3" evidence="2"/>
<evidence type="ECO:0000256" key="5">
    <source>
        <dbReference type="ARBA" id="ARBA00022741"/>
    </source>
</evidence>
<keyword evidence="9" id="KW-0472">Membrane</keyword>
<evidence type="ECO:0000256" key="8">
    <source>
        <dbReference type="ARBA" id="ARBA00023012"/>
    </source>
</evidence>
<dbReference type="Gene3D" id="2.130.10.10">
    <property type="entry name" value="YVTN repeat-like/Quinoprotein amine dehydrogenase"/>
    <property type="match status" value="3"/>
</dbReference>
<evidence type="ECO:0000256" key="6">
    <source>
        <dbReference type="ARBA" id="ARBA00022777"/>
    </source>
</evidence>
<evidence type="ECO:0000256" key="2">
    <source>
        <dbReference type="ARBA" id="ARBA00012438"/>
    </source>
</evidence>
<gene>
    <name evidence="11" type="primary">phoR_2</name>
    <name evidence="11" type="ORF">IBLFYP30_00210</name>
</gene>
<dbReference type="FunFam" id="3.30.565.10:FF:000037">
    <property type="entry name" value="Hybrid sensor histidine kinase/response regulator"/>
    <property type="match status" value="1"/>
</dbReference>
<dbReference type="SUPFAM" id="SSF55874">
    <property type="entry name" value="ATPase domain of HSP90 chaperone/DNA topoisomerase II/histidine kinase"/>
    <property type="match status" value="1"/>
</dbReference>
<dbReference type="Pfam" id="PF02518">
    <property type="entry name" value="HATPase_c"/>
    <property type="match status" value="1"/>
</dbReference>
<dbReference type="Gene3D" id="3.30.565.10">
    <property type="entry name" value="Histidine kinase-like ATPase, C-terminal domain"/>
    <property type="match status" value="1"/>
</dbReference>
<dbReference type="InterPro" id="IPR011110">
    <property type="entry name" value="Reg_prop"/>
</dbReference>
<evidence type="ECO:0000313" key="11">
    <source>
        <dbReference type="EMBL" id="VYT97070.1"/>
    </source>
</evidence>
<organism evidence="11">
    <name type="scientific">Intestinibacter bartlettii</name>
    <dbReference type="NCBI Taxonomy" id="261299"/>
    <lineage>
        <taxon>Bacteria</taxon>
        <taxon>Bacillati</taxon>
        <taxon>Bacillota</taxon>
        <taxon>Clostridia</taxon>
        <taxon>Peptostreptococcales</taxon>
        <taxon>Peptostreptococcaceae</taxon>
        <taxon>Intestinibacter</taxon>
    </lineage>
</organism>
<keyword evidence="6" id="KW-0418">Kinase</keyword>
<dbReference type="InterPro" id="IPR036890">
    <property type="entry name" value="HATPase_C_sf"/>
</dbReference>
<keyword evidence="5" id="KW-0547">Nucleotide-binding</keyword>
<dbReference type="Gene3D" id="1.10.287.130">
    <property type="match status" value="1"/>
</dbReference>
<dbReference type="Pfam" id="PF00512">
    <property type="entry name" value="HisKA"/>
    <property type="match status" value="1"/>
</dbReference>
<dbReference type="SMART" id="SM00388">
    <property type="entry name" value="HisKA"/>
    <property type="match status" value="1"/>
</dbReference>
<dbReference type="PANTHER" id="PTHR43547">
    <property type="entry name" value="TWO-COMPONENT HISTIDINE KINASE"/>
    <property type="match status" value="1"/>
</dbReference>
<dbReference type="SMART" id="SM00387">
    <property type="entry name" value="HATPase_c"/>
    <property type="match status" value="1"/>
</dbReference>
<dbReference type="Pfam" id="PF07494">
    <property type="entry name" value="Reg_prop"/>
    <property type="match status" value="7"/>
</dbReference>
<keyword evidence="8" id="KW-0902">Two-component regulatory system</keyword>
<proteinExistence type="predicted"/>
<dbReference type="InterPro" id="IPR015943">
    <property type="entry name" value="WD40/YVTN_repeat-like_dom_sf"/>
</dbReference>
<dbReference type="EMBL" id="CACRUE010000023">
    <property type="protein sequence ID" value="VYT97070.1"/>
    <property type="molecule type" value="Genomic_DNA"/>
</dbReference>
<evidence type="ECO:0000256" key="9">
    <source>
        <dbReference type="SAM" id="Phobius"/>
    </source>
</evidence>
<keyword evidence="9" id="KW-0812">Transmembrane</keyword>
<keyword evidence="4 11" id="KW-0808">Transferase</keyword>
<accession>A0A6N3B4Z1</accession>
<dbReference type="InterPro" id="IPR013783">
    <property type="entry name" value="Ig-like_fold"/>
</dbReference>
<name>A0A6N3B4Z1_9FIRM</name>
<dbReference type="GO" id="GO:0005524">
    <property type="term" value="F:ATP binding"/>
    <property type="evidence" value="ECO:0007669"/>
    <property type="project" value="UniProtKB-KW"/>
</dbReference>
<dbReference type="Pfam" id="PF07495">
    <property type="entry name" value="Y_Y_Y"/>
    <property type="match status" value="1"/>
</dbReference>
<feature type="transmembrane region" description="Helical" evidence="9">
    <location>
        <begin position="774"/>
        <end position="793"/>
    </location>
</feature>
<dbReference type="AlphaFoldDB" id="A0A6N3B4Z1"/>
<keyword evidence="7" id="KW-0067">ATP-binding</keyword>